<comment type="caution">
    <text evidence="2">The sequence shown here is derived from an EMBL/GenBank/DDBJ whole genome shotgun (WGS) entry which is preliminary data.</text>
</comment>
<evidence type="ECO:0000313" key="3">
    <source>
        <dbReference type="Proteomes" id="UP001163046"/>
    </source>
</evidence>
<reference evidence="2" key="1">
    <citation type="submission" date="2023-01" db="EMBL/GenBank/DDBJ databases">
        <title>Genome assembly of the deep-sea coral Lophelia pertusa.</title>
        <authorList>
            <person name="Herrera S."/>
            <person name="Cordes E."/>
        </authorList>
    </citation>
    <scope>NUCLEOTIDE SEQUENCE</scope>
    <source>
        <strain evidence="2">USNM1676648</strain>
        <tissue evidence="2">Polyp</tissue>
    </source>
</reference>
<dbReference type="Proteomes" id="UP001163046">
    <property type="component" value="Unassembled WGS sequence"/>
</dbReference>
<keyword evidence="3" id="KW-1185">Reference proteome</keyword>
<dbReference type="OrthoDB" id="5981463at2759"/>
<dbReference type="EMBL" id="MU825396">
    <property type="protein sequence ID" value="KAJ7394816.1"/>
    <property type="molecule type" value="Genomic_DNA"/>
</dbReference>
<proteinExistence type="predicted"/>
<feature type="domain" description="Integrase core" evidence="1">
    <location>
        <begin position="29"/>
        <end position="166"/>
    </location>
</feature>
<protein>
    <recommendedName>
        <fullName evidence="1">Integrase core domain-containing protein</fullName>
    </recommendedName>
</protein>
<dbReference type="PANTHER" id="PTHR46791">
    <property type="entry name" value="EXPRESSED PROTEIN"/>
    <property type="match status" value="1"/>
</dbReference>
<sequence length="243" mass="27719">MGALTALADVLFISDVVVITKQRLFWLYFSSDLERFGLSRVRSDFRTENVDVARYMLQHPQRGINRASMITGSSVHNQRIEQLWLEVKMKIVSYYKSIFQFLEESNLLDPSVKIHLFVLQYVYCPRINRSLEELTNSWNNHPLRTMGNRSPRQLWYSGLTEVANSDYAAVHSILNDSEGYGIDGDGPLPDADDEVEVPESAINLNAAQHYHLQASINLLSNDGNHGVTLYLCVLRIVEGLLSW</sequence>
<gene>
    <name evidence="2" type="ORF">OS493_000650</name>
</gene>
<dbReference type="AlphaFoldDB" id="A0A9X0A7F0"/>
<organism evidence="2 3">
    <name type="scientific">Desmophyllum pertusum</name>
    <dbReference type="NCBI Taxonomy" id="174260"/>
    <lineage>
        <taxon>Eukaryota</taxon>
        <taxon>Metazoa</taxon>
        <taxon>Cnidaria</taxon>
        <taxon>Anthozoa</taxon>
        <taxon>Hexacorallia</taxon>
        <taxon>Scleractinia</taxon>
        <taxon>Caryophylliina</taxon>
        <taxon>Caryophylliidae</taxon>
        <taxon>Desmophyllum</taxon>
    </lineage>
</organism>
<accession>A0A9X0A7F0</accession>
<evidence type="ECO:0000259" key="1">
    <source>
        <dbReference type="Pfam" id="PF24764"/>
    </source>
</evidence>
<name>A0A9X0A7F0_9CNID</name>
<dbReference type="InterPro" id="IPR058913">
    <property type="entry name" value="Integrase_dom_put"/>
</dbReference>
<evidence type="ECO:0000313" key="2">
    <source>
        <dbReference type="EMBL" id="KAJ7394816.1"/>
    </source>
</evidence>
<dbReference type="PANTHER" id="PTHR46791:SF5">
    <property type="entry name" value="CLR5 DOMAIN-CONTAINING PROTEIN-RELATED"/>
    <property type="match status" value="1"/>
</dbReference>
<dbReference type="Pfam" id="PF24764">
    <property type="entry name" value="rva_4"/>
    <property type="match status" value="1"/>
</dbReference>